<dbReference type="OrthoDB" id="15489at2157"/>
<name>A2BL66_HYPBU</name>
<dbReference type="AlphaFoldDB" id="A2BL66"/>
<organism evidence="1 2">
    <name type="scientific">Hyperthermus butylicus (strain DSM 5456 / JCM 9403 / PLM1-5)</name>
    <dbReference type="NCBI Taxonomy" id="415426"/>
    <lineage>
        <taxon>Archaea</taxon>
        <taxon>Thermoproteota</taxon>
        <taxon>Thermoprotei</taxon>
        <taxon>Desulfurococcales</taxon>
        <taxon>Pyrodictiaceae</taxon>
        <taxon>Hyperthermus</taxon>
    </lineage>
</organism>
<dbReference type="RefSeq" id="WP_011822045.1">
    <property type="nucleotide sequence ID" value="NC_008818.1"/>
</dbReference>
<dbReference type="EMBL" id="CP000493">
    <property type="protein sequence ID" value="ABM80727.1"/>
    <property type="molecule type" value="Genomic_DNA"/>
</dbReference>
<accession>A2BL66</accession>
<keyword evidence="2" id="KW-1185">Reference proteome</keyword>
<dbReference type="Proteomes" id="UP000002593">
    <property type="component" value="Chromosome"/>
</dbReference>
<dbReference type="STRING" id="415426.Hbut_0876"/>
<dbReference type="HOGENOM" id="CLU_1060093_0_0_2"/>
<proteinExistence type="predicted"/>
<protein>
    <submittedName>
        <fullName evidence="1">Uncharacterized protein</fullName>
    </submittedName>
</protein>
<evidence type="ECO:0000313" key="2">
    <source>
        <dbReference type="Proteomes" id="UP000002593"/>
    </source>
</evidence>
<reference evidence="1 2" key="1">
    <citation type="journal article" date="2007" name="Archaea">
        <title>The genome of Hyperthermus butylicus: a sulfur-reducing, peptide fermenting, neutrophilic Crenarchaeote growing up to 108 degrees C.</title>
        <authorList>
            <person name="Brugger K."/>
            <person name="Chen L."/>
            <person name="Stark M."/>
            <person name="Zibat A."/>
            <person name="Redder P."/>
            <person name="Ruepp A."/>
            <person name="Awayez M."/>
            <person name="She Q."/>
            <person name="Garrett R.A."/>
            <person name="Klenk H.P."/>
        </authorList>
    </citation>
    <scope>NUCLEOTIDE SEQUENCE [LARGE SCALE GENOMIC DNA]</scope>
    <source>
        <strain evidence="2">DSM 5456 / JCM 9403 / PLM1-5</strain>
    </source>
</reference>
<dbReference type="GeneID" id="4781527"/>
<dbReference type="EnsemblBacteria" id="ABM80727">
    <property type="protein sequence ID" value="ABM80727"/>
    <property type="gene ID" value="Hbut_0876"/>
</dbReference>
<sequence length="262" mass="27853">MIERADTVYPLYTGIVLTATGVSRCIEVEAHTAVTLIPRLGLVGVAIAADLPVIVQACSLGSIAAGENIEVKLFGRGVAFSSPILPRVLTRIGYEGYVREEITFGVISRALSDEPGIETAMASLEGSLAMLSNTIVPLGSLRDYWIVVTSLEKPLPGARMLEAIAEAESAIEDAVLEHIADPLALVDAVASVVAERLPRALARRMLRLINEAISAGASTAFIDAYGSRLVAIVEDEDTAYMVSQQLRRLGYTVEAPVLVPPL</sequence>
<evidence type="ECO:0000313" key="1">
    <source>
        <dbReference type="EMBL" id="ABM80727.1"/>
    </source>
</evidence>
<dbReference type="KEGG" id="hbu:Hbut_0876"/>
<gene>
    <name evidence="1" type="ordered locus">Hbut_0876</name>
</gene>